<evidence type="ECO:0000256" key="10">
    <source>
        <dbReference type="ARBA" id="ARBA00023167"/>
    </source>
</evidence>
<keyword evidence="11 12" id="KW-0511">Multifunctional enzyme</keyword>
<dbReference type="HOGENOM" id="CLU_034045_2_1_9"/>
<name>D5X7I5_THEPJ</name>
<evidence type="ECO:0000259" key="14">
    <source>
        <dbReference type="Pfam" id="PF02882"/>
    </source>
</evidence>
<dbReference type="PANTHER" id="PTHR48099:SF5">
    <property type="entry name" value="C-1-TETRAHYDROFOLATE SYNTHASE, CYTOPLASMIC"/>
    <property type="match status" value="1"/>
</dbReference>
<dbReference type="GO" id="GO:0000105">
    <property type="term" value="P:L-histidine biosynthetic process"/>
    <property type="evidence" value="ECO:0007669"/>
    <property type="project" value="UniProtKB-KW"/>
</dbReference>
<dbReference type="Proteomes" id="UP000002377">
    <property type="component" value="Chromosome"/>
</dbReference>
<keyword evidence="16" id="KW-1185">Reference proteome</keyword>
<comment type="subunit">
    <text evidence="2 12">Homodimer.</text>
</comment>
<feature type="binding site" evidence="12">
    <location>
        <begin position="167"/>
        <end position="169"/>
    </location>
    <ligand>
        <name>NADP(+)</name>
        <dbReference type="ChEBI" id="CHEBI:58349"/>
    </ligand>
</feature>
<dbReference type="SUPFAM" id="SSF51735">
    <property type="entry name" value="NAD(P)-binding Rossmann-fold domains"/>
    <property type="match status" value="1"/>
</dbReference>
<feature type="domain" description="Tetrahydrofolate dehydrogenase/cyclohydrolase NAD(P)-binding" evidence="14">
    <location>
        <begin position="142"/>
        <end position="282"/>
    </location>
</feature>
<keyword evidence="6 12" id="KW-0378">Hydrolase</keyword>
<comment type="similarity">
    <text evidence="12">Belongs to the tetrahydrofolate dehydrogenase/cyclohydrolase family.</text>
</comment>
<dbReference type="InterPro" id="IPR000672">
    <property type="entry name" value="THF_DH/CycHdrlase"/>
</dbReference>
<keyword evidence="4 12" id="KW-0028">Amino-acid biosynthesis</keyword>
<evidence type="ECO:0000256" key="6">
    <source>
        <dbReference type="ARBA" id="ARBA00022801"/>
    </source>
</evidence>
<sequence>MPAQILDGKKLSNEIKEGLKAEVEALKAKGVVPTIGMLLVGDDEASALYVGLKAKAATAIGGEGKTFKLPEDVTFEEIMELIDKLNNDPSIHGILVQLPLPKHLHDKEKAILDAIIPEKDVDGFHPTSIGNLVIGDDGFVGCTAFACMKLLELTGQDLKGKHAVVVGHSIEVGKPVSMLLFAKGCVVTIVHPDDPKLTEYTKQGDILILEMAKPKFVTGDMVKPGAIVIDTGSNWVDGKQVGDADKESVEQVAGWLSPSPGGVGPMIIAMLMYNLVKAAQQQSA</sequence>
<dbReference type="EC" id="1.5.1.5" evidence="12"/>
<dbReference type="GO" id="GO:0005829">
    <property type="term" value="C:cytosol"/>
    <property type="evidence" value="ECO:0007669"/>
    <property type="project" value="TreeGrafter"/>
</dbReference>
<evidence type="ECO:0000256" key="2">
    <source>
        <dbReference type="ARBA" id="ARBA00011738"/>
    </source>
</evidence>
<evidence type="ECO:0000313" key="15">
    <source>
        <dbReference type="EMBL" id="ADG82555.1"/>
    </source>
</evidence>
<dbReference type="InterPro" id="IPR020630">
    <property type="entry name" value="THF_DH/CycHdrlase_cat_dom"/>
</dbReference>
<keyword evidence="3 12" id="KW-0554">One-carbon metabolism</keyword>
<dbReference type="Gene3D" id="3.40.50.720">
    <property type="entry name" value="NAD(P)-binding Rossmann-like Domain"/>
    <property type="match status" value="1"/>
</dbReference>
<reference evidence="15 16" key="1">
    <citation type="submission" date="2010-05" db="EMBL/GenBank/DDBJ databases">
        <title>Complete sequence of Thermincola sp. JR.</title>
        <authorList>
            <consortium name="US DOE Joint Genome Institute"/>
            <person name="Lucas S."/>
            <person name="Copeland A."/>
            <person name="Lapidus A."/>
            <person name="Cheng J.-F."/>
            <person name="Bruce D."/>
            <person name="Goodwin L."/>
            <person name="Pitluck S."/>
            <person name="Chertkov O."/>
            <person name="Detter J.C."/>
            <person name="Han C."/>
            <person name="Tapia R."/>
            <person name="Land M."/>
            <person name="Hauser L."/>
            <person name="Kyrpides N."/>
            <person name="Mikhailova N."/>
            <person name="Hazen T.C."/>
            <person name="Woyke T."/>
        </authorList>
    </citation>
    <scope>NUCLEOTIDE SEQUENCE [LARGE SCALE GENOMIC DNA]</scope>
    <source>
        <strain evidence="15 16">JR</strain>
    </source>
</reference>
<dbReference type="AlphaFoldDB" id="D5X7I5"/>
<evidence type="ECO:0000256" key="9">
    <source>
        <dbReference type="ARBA" id="ARBA00023102"/>
    </source>
</evidence>
<evidence type="ECO:0000256" key="3">
    <source>
        <dbReference type="ARBA" id="ARBA00022563"/>
    </source>
</evidence>
<evidence type="ECO:0000256" key="4">
    <source>
        <dbReference type="ARBA" id="ARBA00022605"/>
    </source>
</evidence>
<comment type="catalytic activity">
    <reaction evidence="12">
        <text>(6R)-5,10-methylene-5,6,7,8-tetrahydrofolate + NADP(+) = (6R)-5,10-methenyltetrahydrofolate + NADPH</text>
        <dbReference type="Rhea" id="RHEA:22812"/>
        <dbReference type="ChEBI" id="CHEBI:15636"/>
        <dbReference type="ChEBI" id="CHEBI:57455"/>
        <dbReference type="ChEBI" id="CHEBI:57783"/>
        <dbReference type="ChEBI" id="CHEBI:58349"/>
        <dbReference type="EC" id="1.5.1.5"/>
    </reaction>
</comment>
<dbReference type="EC" id="3.5.4.9" evidence="12"/>
<protein>
    <recommendedName>
        <fullName evidence="12">Bifunctional protein FolD</fullName>
    </recommendedName>
    <domain>
        <recommendedName>
            <fullName evidence="12">Methylenetetrahydrofolate dehydrogenase</fullName>
            <ecNumber evidence="12">1.5.1.5</ecNumber>
        </recommendedName>
    </domain>
    <domain>
        <recommendedName>
            <fullName evidence="12">Methenyltetrahydrofolate cyclohydrolase</fullName>
            <ecNumber evidence="12">3.5.4.9</ecNumber>
        </recommendedName>
    </domain>
</protein>
<feature type="domain" description="Tetrahydrofolate dehydrogenase/cyclohydrolase catalytic" evidence="13">
    <location>
        <begin position="6"/>
        <end position="122"/>
    </location>
</feature>
<dbReference type="STRING" id="635013.TherJR_1706"/>
<dbReference type="Pfam" id="PF00763">
    <property type="entry name" value="THF_DHG_CYH"/>
    <property type="match status" value="1"/>
</dbReference>
<keyword evidence="7 12" id="KW-0521">NADP</keyword>
<dbReference type="KEGG" id="tjr:TherJR_1706"/>
<evidence type="ECO:0000256" key="8">
    <source>
        <dbReference type="ARBA" id="ARBA00023002"/>
    </source>
</evidence>
<evidence type="ECO:0000313" key="16">
    <source>
        <dbReference type="Proteomes" id="UP000002377"/>
    </source>
</evidence>
<keyword evidence="8 12" id="KW-0560">Oxidoreductase</keyword>
<dbReference type="InterPro" id="IPR020631">
    <property type="entry name" value="THF_DH/CycHdrlase_NAD-bd_dom"/>
</dbReference>
<dbReference type="HAMAP" id="MF_01576">
    <property type="entry name" value="THF_DHG_CYH"/>
    <property type="match status" value="1"/>
</dbReference>
<dbReference type="EMBL" id="CP002028">
    <property type="protein sequence ID" value="ADG82555.1"/>
    <property type="molecule type" value="Genomic_DNA"/>
</dbReference>
<keyword evidence="10 12" id="KW-0486">Methionine biosynthesis</keyword>
<dbReference type="eggNOG" id="COG0190">
    <property type="taxonomic scope" value="Bacteria"/>
</dbReference>
<dbReference type="Pfam" id="PF02882">
    <property type="entry name" value="THF_DHG_CYH_C"/>
    <property type="match status" value="1"/>
</dbReference>
<dbReference type="OrthoDB" id="9803580at2"/>
<dbReference type="SUPFAM" id="SSF53223">
    <property type="entry name" value="Aminoacid dehydrogenase-like, N-terminal domain"/>
    <property type="match status" value="1"/>
</dbReference>
<dbReference type="InterPro" id="IPR046346">
    <property type="entry name" value="Aminoacid_DH-like_N_sf"/>
</dbReference>
<keyword evidence="5 12" id="KW-0658">Purine biosynthesis</keyword>
<dbReference type="GO" id="GO:0035999">
    <property type="term" value="P:tetrahydrofolate interconversion"/>
    <property type="evidence" value="ECO:0007669"/>
    <property type="project" value="UniProtKB-UniRule"/>
</dbReference>
<dbReference type="GO" id="GO:0009086">
    <property type="term" value="P:methionine biosynthetic process"/>
    <property type="evidence" value="ECO:0007669"/>
    <property type="project" value="UniProtKB-KW"/>
</dbReference>
<evidence type="ECO:0000256" key="12">
    <source>
        <dbReference type="HAMAP-Rule" id="MF_01576"/>
    </source>
</evidence>
<evidence type="ECO:0000256" key="1">
    <source>
        <dbReference type="ARBA" id="ARBA00004777"/>
    </source>
</evidence>
<dbReference type="GO" id="GO:0004477">
    <property type="term" value="F:methenyltetrahydrofolate cyclohydrolase activity"/>
    <property type="evidence" value="ECO:0007669"/>
    <property type="project" value="UniProtKB-UniRule"/>
</dbReference>
<dbReference type="RefSeq" id="WP_013120568.1">
    <property type="nucleotide sequence ID" value="NC_014152.1"/>
</dbReference>
<dbReference type="GO" id="GO:0004488">
    <property type="term" value="F:methylenetetrahydrofolate dehydrogenase (NADP+) activity"/>
    <property type="evidence" value="ECO:0007669"/>
    <property type="project" value="UniProtKB-UniRule"/>
</dbReference>
<evidence type="ECO:0000259" key="13">
    <source>
        <dbReference type="Pfam" id="PF00763"/>
    </source>
</evidence>
<dbReference type="FunFam" id="3.40.50.10860:FF:000005">
    <property type="entry name" value="C-1-tetrahydrofolate synthase, cytoplasmic, putative"/>
    <property type="match status" value="1"/>
</dbReference>
<comment type="pathway">
    <text evidence="1 12">One-carbon metabolism; tetrahydrofolate interconversion.</text>
</comment>
<organism evidence="15 16">
    <name type="scientific">Thermincola potens (strain JR)</name>
    <dbReference type="NCBI Taxonomy" id="635013"/>
    <lineage>
        <taxon>Bacteria</taxon>
        <taxon>Bacillati</taxon>
        <taxon>Bacillota</taxon>
        <taxon>Clostridia</taxon>
        <taxon>Eubacteriales</taxon>
        <taxon>Thermincolaceae</taxon>
        <taxon>Thermincola</taxon>
    </lineage>
</organism>
<accession>D5X7I5</accession>
<evidence type="ECO:0000256" key="11">
    <source>
        <dbReference type="ARBA" id="ARBA00023268"/>
    </source>
</evidence>
<comment type="function">
    <text evidence="12">Catalyzes the oxidation of 5,10-methylenetetrahydrofolate to 5,10-methenyltetrahydrofolate and then the hydrolysis of 5,10-methenyltetrahydrofolate to 10-formyltetrahydrofolate.</text>
</comment>
<dbReference type="PANTHER" id="PTHR48099">
    <property type="entry name" value="C-1-TETRAHYDROFOLATE SYNTHASE, CYTOPLASMIC-RELATED"/>
    <property type="match status" value="1"/>
</dbReference>
<dbReference type="CDD" id="cd01080">
    <property type="entry name" value="NAD_bind_m-THF_DH_Cyclohyd"/>
    <property type="match status" value="1"/>
</dbReference>
<comment type="catalytic activity">
    <reaction evidence="12">
        <text>(6R)-5,10-methenyltetrahydrofolate + H2O = (6R)-10-formyltetrahydrofolate + H(+)</text>
        <dbReference type="Rhea" id="RHEA:23700"/>
        <dbReference type="ChEBI" id="CHEBI:15377"/>
        <dbReference type="ChEBI" id="CHEBI:15378"/>
        <dbReference type="ChEBI" id="CHEBI:57455"/>
        <dbReference type="ChEBI" id="CHEBI:195366"/>
        <dbReference type="EC" id="3.5.4.9"/>
    </reaction>
</comment>
<dbReference type="InterPro" id="IPR036291">
    <property type="entry name" value="NAD(P)-bd_dom_sf"/>
</dbReference>
<dbReference type="PRINTS" id="PR00085">
    <property type="entry name" value="THFDHDRGNASE"/>
</dbReference>
<gene>
    <name evidence="12" type="primary">folD</name>
    <name evidence="15" type="ordered locus">TherJR_1706</name>
</gene>
<comment type="caution">
    <text evidence="12">Lacks conserved residue(s) required for the propagation of feature annotation.</text>
</comment>
<dbReference type="GO" id="GO:0006164">
    <property type="term" value="P:purine nucleotide biosynthetic process"/>
    <property type="evidence" value="ECO:0007669"/>
    <property type="project" value="UniProtKB-KW"/>
</dbReference>
<evidence type="ECO:0000256" key="7">
    <source>
        <dbReference type="ARBA" id="ARBA00022857"/>
    </source>
</evidence>
<dbReference type="UniPathway" id="UPA00193"/>
<proteinExistence type="inferred from homology"/>
<keyword evidence="9 12" id="KW-0368">Histidine biosynthesis</keyword>
<evidence type="ECO:0000256" key="5">
    <source>
        <dbReference type="ARBA" id="ARBA00022755"/>
    </source>
</evidence>
<dbReference type="Gene3D" id="3.40.50.10860">
    <property type="entry name" value="Leucine Dehydrogenase, chain A, domain 1"/>
    <property type="match status" value="1"/>
</dbReference>